<feature type="signal peptide" evidence="3">
    <location>
        <begin position="1"/>
        <end position="15"/>
    </location>
</feature>
<sequence length="516" mass="57608">MLFLLASSCVPAVAAEKSWLYRVSHGVQALAIMFALLHVVVFLLYCICSRPALPSRPSAVVQFLACALAYFIFFALEMLLVPPAAERIMGKLDTLQWILFAAPIAVYVSLAAIFSCASCMLSRRLRLVYVPTRSPLYKKAEQLNADLEATDPVFAGGETSPAEEATRKVNEGQGSATALDRSNGEGLTSPESVVRKASYSSCGLFWRCTLLMFLLLCFAFSACSFLGRFSIADAQHQPFVRNTSTTANEEYVLLTTLFRSEDPFWKRKPLRVADVVSTEIMLASFRRFNRRDRIMILFDDGQHPPPQLDELAKHYDAELWAYSSEGDPADLKPGNLRRWQMLVRWLKANYTQGNFSHIKRFIMLDATDMAFQRDPFSDDRLWASQKDFHFMNDVNGIPASQSAYFRQQATACFPATQVNEAALSAVNGGMIVGHTLKQLSDLADLVYGMARKCNSYAKDQHILQMLLELSKIPGTFETHPSGEVVFNIVQYTGNFQFDQDDNVVGPSGAVVTALHQ</sequence>
<comment type="caution">
    <text evidence="4">The sequence shown here is derived from an EMBL/GenBank/DDBJ whole genome shotgun (WGS) entry which is preliminary data.</text>
</comment>
<name>A0AB34ID30_PRYPA</name>
<keyword evidence="2" id="KW-0812">Transmembrane</keyword>
<dbReference type="EMBL" id="JBGBPQ010000032">
    <property type="protein sequence ID" value="KAL1495425.1"/>
    <property type="molecule type" value="Genomic_DNA"/>
</dbReference>
<protein>
    <recommendedName>
        <fullName evidence="6">Chitin synthase</fullName>
    </recommendedName>
</protein>
<keyword evidence="3" id="KW-0732">Signal</keyword>
<feature type="transmembrane region" description="Helical" evidence="2">
    <location>
        <begin position="97"/>
        <end position="121"/>
    </location>
</feature>
<evidence type="ECO:0000256" key="3">
    <source>
        <dbReference type="SAM" id="SignalP"/>
    </source>
</evidence>
<evidence type="ECO:0000313" key="5">
    <source>
        <dbReference type="Proteomes" id="UP001515480"/>
    </source>
</evidence>
<organism evidence="4 5">
    <name type="scientific">Prymnesium parvum</name>
    <name type="common">Toxic golden alga</name>
    <dbReference type="NCBI Taxonomy" id="97485"/>
    <lineage>
        <taxon>Eukaryota</taxon>
        <taxon>Haptista</taxon>
        <taxon>Haptophyta</taxon>
        <taxon>Prymnesiophyceae</taxon>
        <taxon>Prymnesiales</taxon>
        <taxon>Prymnesiaceae</taxon>
        <taxon>Prymnesium</taxon>
    </lineage>
</organism>
<keyword evidence="2" id="KW-1133">Transmembrane helix</keyword>
<evidence type="ECO:0000256" key="2">
    <source>
        <dbReference type="SAM" id="Phobius"/>
    </source>
</evidence>
<gene>
    <name evidence="4" type="ORF">AB1Y20_016793</name>
</gene>
<keyword evidence="5" id="KW-1185">Reference proteome</keyword>
<dbReference type="AlphaFoldDB" id="A0AB34ID30"/>
<feature type="transmembrane region" description="Helical" evidence="2">
    <location>
        <begin position="30"/>
        <end position="48"/>
    </location>
</feature>
<feature type="transmembrane region" description="Helical" evidence="2">
    <location>
        <begin position="204"/>
        <end position="227"/>
    </location>
</feature>
<evidence type="ECO:0000256" key="1">
    <source>
        <dbReference type="SAM" id="MobiDB-lite"/>
    </source>
</evidence>
<reference evidence="4 5" key="1">
    <citation type="journal article" date="2024" name="Science">
        <title>Giant polyketide synthase enzymes in the biosynthesis of giant marine polyether toxins.</title>
        <authorList>
            <person name="Fallon T.R."/>
            <person name="Shende V.V."/>
            <person name="Wierzbicki I.H."/>
            <person name="Pendleton A.L."/>
            <person name="Watervoot N.F."/>
            <person name="Auber R.P."/>
            <person name="Gonzalez D.J."/>
            <person name="Wisecaver J.H."/>
            <person name="Moore B.S."/>
        </authorList>
    </citation>
    <scope>NUCLEOTIDE SEQUENCE [LARGE SCALE GENOMIC DNA]</scope>
    <source>
        <strain evidence="4 5">12B1</strain>
    </source>
</reference>
<feature type="transmembrane region" description="Helical" evidence="2">
    <location>
        <begin position="60"/>
        <end position="85"/>
    </location>
</feature>
<evidence type="ECO:0008006" key="6">
    <source>
        <dbReference type="Google" id="ProtNLM"/>
    </source>
</evidence>
<dbReference type="Proteomes" id="UP001515480">
    <property type="component" value="Unassembled WGS sequence"/>
</dbReference>
<accession>A0AB34ID30</accession>
<keyword evidence="2" id="KW-0472">Membrane</keyword>
<proteinExistence type="predicted"/>
<feature type="region of interest" description="Disordered" evidence="1">
    <location>
        <begin position="157"/>
        <end position="189"/>
    </location>
</feature>
<evidence type="ECO:0000313" key="4">
    <source>
        <dbReference type="EMBL" id="KAL1495425.1"/>
    </source>
</evidence>
<feature type="chain" id="PRO_5044326615" description="Chitin synthase" evidence="3">
    <location>
        <begin position="16"/>
        <end position="516"/>
    </location>
</feature>